<evidence type="ECO:0000256" key="8">
    <source>
        <dbReference type="PIRSR" id="PIRSR037091-1"/>
    </source>
</evidence>
<dbReference type="RefSeq" id="XP_028476087.1">
    <property type="nucleotide sequence ID" value="XM_028623154.1"/>
</dbReference>
<feature type="binding site" evidence="8">
    <location>
        <begin position="51"/>
        <end position="55"/>
    </location>
    <ligand>
        <name>a 1,2-diacyl-sn-glycero-3-phospho-(1D-myo-inositol-3,4,5-trisphosphate)</name>
        <dbReference type="ChEBI" id="CHEBI:57836"/>
    </ligand>
</feature>
<keyword evidence="3 7" id="KW-0254">Endocytosis</keyword>
<reference evidence="11 12" key="1">
    <citation type="submission" date="2018-11" db="EMBL/GenBank/DDBJ databases">
        <title>Genome sequence of Apiotrichum porosum DSM 27194.</title>
        <authorList>
            <person name="Aliyu H."/>
            <person name="Gorte O."/>
            <person name="Ochsenreither K."/>
        </authorList>
    </citation>
    <scope>NUCLEOTIDE SEQUENCE [LARGE SCALE GENOMIC DNA]</scope>
    <source>
        <strain evidence="11 12">DSM 27194</strain>
    </source>
</reference>
<evidence type="ECO:0000256" key="3">
    <source>
        <dbReference type="ARBA" id="ARBA00022583"/>
    </source>
</evidence>
<evidence type="ECO:0000256" key="7">
    <source>
        <dbReference type="PIRNR" id="PIRNR037091"/>
    </source>
</evidence>
<feature type="region of interest" description="Disordered" evidence="9">
    <location>
        <begin position="633"/>
        <end position="671"/>
    </location>
</feature>
<evidence type="ECO:0000256" key="9">
    <source>
        <dbReference type="SAM" id="MobiDB-lite"/>
    </source>
</evidence>
<evidence type="ECO:0000256" key="2">
    <source>
        <dbReference type="ARBA" id="ARBA00022448"/>
    </source>
</evidence>
<evidence type="ECO:0000256" key="5">
    <source>
        <dbReference type="ARBA" id="ARBA00023136"/>
    </source>
</evidence>
<dbReference type="Gene3D" id="2.60.40.1230">
    <property type="match status" value="1"/>
</dbReference>
<dbReference type="Pfam" id="PF02296">
    <property type="entry name" value="Alpha_adaptin_C"/>
    <property type="match status" value="1"/>
</dbReference>
<dbReference type="Pfam" id="PF02883">
    <property type="entry name" value="Alpha_adaptinC2"/>
    <property type="match status" value="1"/>
</dbReference>
<dbReference type="InterPro" id="IPR012295">
    <property type="entry name" value="TBP_dom_sf"/>
</dbReference>
<dbReference type="InterPro" id="IPR050840">
    <property type="entry name" value="Adaptor_Complx_Large_Subunit"/>
</dbReference>
<keyword evidence="2 7" id="KW-0813">Transport</keyword>
<dbReference type="GO" id="GO:0006886">
    <property type="term" value="P:intracellular protein transport"/>
    <property type="evidence" value="ECO:0007669"/>
    <property type="project" value="UniProtKB-UniRule"/>
</dbReference>
<dbReference type="GO" id="GO:0030122">
    <property type="term" value="C:AP-2 adaptor complex"/>
    <property type="evidence" value="ECO:0007669"/>
    <property type="project" value="InterPro"/>
</dbReference>
<sequence>MATSMRGLTQYISDLRACRVRELEEKRVNREMAHIRQKFKDGNLDGYQKKKYLSKVVFTYILGYKVDVGHMEAVNLISSNKYSEKQIGYLAVTLLMHENSDIVRLVINSIRKDLEDNNEIFNCLALHAIANLGGMEMAEALADSVLSTSTTFVKKKAALTLLRLYRKHPSVLPIEEWAERIVPMIAELDQGVAMTVTTLITAMAQDHLELFAGCYQKAVDRLDKIVFDSETPATYVYYKVPNPWLQIKLLRLLQYYPPPDNPEVVEMVNGVLQAIIDMSQETPKNVQHNNAQNSVLFEAINLAIHLDPESKVVSNASVLLGRFILARETNVRYLGLDVMAHLAACSTSLEPVKRHQDTIILSLKDRDISVRRRALDLLYSMCDTTNSKVIVGELLRYLQVADYNLREEMVLKIAILTERFATDYEWYIDTILTLISTAGDHVGAEVWYRVVQLVTNNEDLQSYASSAVYRHLQKPQCHENMVKVGGYILGEFGHLIANESGCSPIEQFHALHSKINICTAPTRALLLTTYIKWVNLFPEIKEHLINIFRRYTHVLDAELQQRACEYLALASRDDNEELLQAVCDEMPVFSERESALVSRLHSRGDKAQDKRTWVIGQSSDNKDRVAERFKSFRKSTVDSANSGGGSSGSPAPPPKQLSMLSAPSPVQDAARSGSLIEEEPMMGTSSSAMSDDIMSSLAGLDLSTPSAPTGGERLLPDSTLSAEPDSITSPIVARPDDFQHNANLGGVNPSLLAPLTVAPNIEKWIERLSYANEGVLYEDKQVQIGINAEYHGSRGRIALFIGNKIATPFSSISMKIENSDPEALDVKFHDEPVTGIAGLQQVQEMIQVECKSPFTEPPVLRFTYLAGAFTTLVLRLPIFLSRFIEGVQLDQGAFFERWKIIGGPPREAQQIFPIKLTATGDVNLEHNSKVLAGHRLSVLGNVDPNPTNHVVAGVLHMTNTGKVGILGRVEPNKDAKLCRLTIRSTNDAVSAEMLKLLAKPINADTALSQ</sequence>
<dbReference type="FunFam" id="1.25.10.10:FF:000020">
    <property type="entry name" value="AP-2 complex subunit alpha"/>
    <property type="match status" value="1"/>
</dbReference>
<dbReference type="GO" id="GO:0035615">
    <property type="term" value="F:clathrin adaptor activity"/>
    <property type="evidence" value="ECO:0007669"/>
    <property type="project" value="InterPro"/>
</dbReference>
<feature type="binding site" evidence="8">
    <location>
        <position position="47"/>
    </location>
    <ligand>
        <name>a 1,2-diacyl-sn-glycero-3-phospho-(1D-myo-inositol-3,4,5-trisphosphate)</name>
        <dbReference type="ChEBI" id="CHEBI:57836"/>
    </ligand>
</feature>
<dbReference type="SMART" id="SM00809">
    <property type="entry name" value="Alpha_adaptinC2"/>
    <property type="match status" value="1"/>
</dbReference>
<keyword evidence="12" id="KW-1185">Reference proteome</keyword>
<keyword evidence="4 7" id="KW-0653">Protein transport</keyword>
<keyword evidence="6 7" id="KW-0168">Coated pit</keyword>
<feature type="binding site" evidence="8">
    <location>
        <position position="38"/>
    </location>
    <ligand>
        <name>a 1,2-diacyl-sn-glycero-3-phospho-(1D-myo-inositol-3,4,5-trisphosphate)</name>
        <dbReference type="ChEBI" id="CHEBI:57836"/>
    </ligand>
</feature>
<dbReference type="PANTHER" id="PTHR22780">
    <property type="entry name" value="ADAPTIN, ALPHA/GAMMA/EPSILON"/>
    <property type="match status" value="1"/>
</dbReference>
<dbReference type="GO" id="GO:0072583">
    <property type="term" value="P:clathrin-dependent endocytosis"/>
    <property type="evidence" value="ECO:0007669"/>
    <property type="project" value="InterPro"/>
</dbReference>
<dbReference type="InterPro" id="IPR016024">
    <property type="entry name" value="ARM-type_fold"/>
</dbReference>
<accession>A0A427XRV4</accession>
<dbReference type="SUPFAM" id="SSF55711">
    <property type="entry name" value="Subdomain of clathrin and coatomer appendage domain"/>
    <property type="match status" value="1"/>
</dbReference>
<feature type="region of interest" description="Disordered" evidence="9">
    <location>
        <begin position="699"/>
        <end position="722"/>
    </location>
</feature>
<dbReference type="Gene3D" id="1.25.10.10">
    <property type="entry name" value="Leucine-rich Repeat Variant"/>
    <property type="match status" value="1"/>
</dbReference>
<name>A0A427XRV4_9TREE</name>
<dbReference type="PIRSF" id="PIRSF037091">
    <property type="entry name" value="AP2_complex_alpha"/>
    <property type="match status" value="1"/>
</dbReference>
<comment type="caution">
    <text evidence="11">The sequence shown here is derived from an EMBL/GenBank/DDBJ whole genome shotgun (WGS) entry which is preliminary data.</text>
</comment>
<dbReference type="InterPro" id="IPR017104">
    <property type="entry name" value="AP2_complex_asu"/>
</dbReference>
<comment type="subcellular location">
    <subcellularLocation>
        <location evidence="1">Membrane</location>
        <location evidence="1">Coated pit</location>
        <topology evidence="1">Peripheral membrane protein</topology>
        <orientation evidence="1">Cytoplasmic side</orientation>
    </subcellularLocation>
</comment>
<dbReference type="Pfam" id="PF01602">
    <property type="entry name" value="Adaptin_N"/>
    <property type="match status" value="1"/>
</dbReference>
<dbReference type="STRING" id="105984.A0A427XRV4"/>
<dbReference type="InterPro" id="IPR008152">
    <property type="entry name" value="Clathrin_a/b/g-adaptin_app_Ig"/>
</dbReference>
<dbReference type="OrthoDB" id="28053at2759"/>
<proteinExistence type="inferred from homology"/>
<dbReference type="GeneID" id="39592353"/>
<gene>
    <name evidence="11" type="ORF">EHS24_007810</name>
</gene>
<evidence type="ECO:0000256" key="6">
    <source>
        <dbReference type="ARBA" id="ARBA00023176"/>
    </source>
</evidence>
<organism evidence="11 12">
    <name type="scientific">Apiotrichum porosum</name>
    <dbReference type="NCBI Taxonomy" id="105984"/>
    <lineage>
        <taxon>Eukaryota</taxon>
        <taxon>Fungi</taxon>
        <taxon>Dikarya</taxon>
        <taxon>Basidiomycota</taxon>
        <taxon>Agaricomycotina</taxon>
        <taxon>Tremellomycetes</taxon>
        <taxon>Trichosporonales</taxon>
        <taxon>Trichosporonaceae</taxon>
        <taxon>Apiotrichum</taxon>
    </lineage>
</organism>
<dbReference type="InterPro" id="IPR013041">
    <property type="entry name" value="Clathrin_app_Ig-like_sf"/>
</dbReference>
<dbReference type="InterPro" id="IPR011989">
    <property type="entry name" value="ARM-like"/>
</dbReference>
<dbReference type="AlphaFoldDB" id="A0A427XRV4"/>
<feature type="domain" description="Clathrin adaptor alpha/beta/gamma-adaptin appendage Ig-like subdomain" evidence="10">
    <location>
        <begin position="766"/>
        <end position="877"/>
    </location>
</feature>
<dbReference type="SUPFAM" id="SSF48371">
    <property type="entry name" value="ARM repeat"/>
    <property type="match status" value="1"/>
</dbReference>
<feature type="binding site" evidence="8">
    <location>
        <begin position="6"/>
        <end position="7"/>
    </location>
    <ligand>
        <name>a 1,2-diacyl-sn-glycero-3-phospho-(1D-myo-inositol-3,4,5-trisphosphate)</name>
        <dbReference type="ChEBI" id="CHEBI:57836"/>
    </ligand>
</feature>
<protein>
    <recommendedName>
        <fullName evidence="7">AP-2 complex subunit alpha</fullName>
    </recommendedName>
</protein>
<dbReference type="InterPro" id="IPR002553">
    <property type="entry name" value="Clathrin/coatomer_adapt-like_N"/>
</dbReference>
<dbReference type="SUPFAM" id="SSF49348">
    <property type="entry name" value="Clathrin adaptor appendage domain"/>
    <property type="match status" value="1"/>
</dbReference>
<evidence type="ECO:0000313" key="12">
    <source>
        <dbReference type="Proteomes" id="UP000279236"/>
    </source>
</evidence>
<dbReference type="EMBL" id="RSCE01000006">
    <property type="protein sequence ID" value="RSH81632.1"/>
    <property type="molecule type" value="Genomic_DNA"/>
</dbReference>
<dbReference type="InterPro" id="IPR003164">
    <property type="entry name" value="Clathrin_a-adaptin_app_sub_C"/>
</dbReference>
<keyword evidence="5 7" id="KW-0472">Membrane</keyword>
<evidence type="ECO:0000313" key="11">
    <source>
        <dbReference type="EMBL" id="RSH81632.1"/>
    </source>
</evidence>
<comment type="similarity">
    <text evidence="7">Belongs to the adaptor complexes large subunit family.</text>
</comment>
<evidence type="ECO:0000259" key="10">
    <source>
        <dbReference type="SMART" id="SM00809"/>
    </source>
</evidence>
<comment type="function">
    <text evidence="7">Adaptins are components of the adaptor complexes which link clathrin to receptors in coated vesicles. Clathrin-associated protein complexes are believed to interact with the cytoplasmic tails of membrane proteins, leading to their selection and concentration.</text>
</comment>
<dbReference type="InterPro" id="IPR009028">
    <property type="entry name" value="Coatomer/calthrin_app_sub_C"/>
</dbReference>
<dbReference type="Gene3D" id="3.30.310.10">
    <property type="entry name" value="TATA-Binding Protein"/>
    <property type="match status" value="1"/>
</dbReference>
<evidence type="ECO:0000256" key="1">
    <source>
        <dbReference type="ARBA" id="ARBA00004277"/>
    </source>
</evidence>
<evidence type="ECO:0000256" key="4">
    <source>
        <dbReference type="ARBA" id="ARBA00022927"/>
    </source>
</evidence>
<dbReference type="Proteomes" id="UP000279236">
    <property type="component" value="Unassembled WGS sequence"/>
</dbReference>